<gene>
    <name evidence="1" type="primary">ORF930</name>
</gene>
<accession>Q9RQS9</accession>
<proteinExistence type="predicted"/>
<dbReference type="EMBL" id="AF071067">
    <property type="protein sequence ID" value="AAF08612.1"/>
    <property type="molecule type" value="Genomic_DNA"/>
</dbReference>
<sequence>MTLSSRRSSGCGLVDSVVAQHGPQDVEAPAGQGEDGLGVGFAFGSFAVVVGPGCGVGTDGDLGGQVTGSQQSSVVAAGAFEIAADAPGIPRYRGQPDTPARRSTESKALMCGGGEELGAEYDAEAGHAQEDLGVAVAAKSVLDHRVGFCDFGVEGHHLLSQAGDHGGGEVLAGHGGVLALAGLDSRGRDSRGVAGLAFMQPSCQAGSAARAAVGGLVAGQQDQRGLAGAVIEAAFQGGEVLKQLGTQPVDHPGAIGRPGRCASGQDAQLDRDVITGSQRLQVAAHPSLVGDDGGVLGVAFAVATVAGRAW</sequence>
<dbReference type="AlphaFoldDB" id="Q9RQS9"/>
<protein>
    <submittedName>
        <fullName evidence="1">Uncharacterized protein ORF930</fullName>
    </submittedName>
</protein>
<reference evidence="1" key="1">
    <citation type="journal article" date="1999" name="Microbiology">
        <title>IS1626, a new IS900-related Mycobacterium avium insertion sequence.</title>
        <authorList>
            <person name="Puyang X."/>
            <person name="Lee K."/>
            <person name="Pawlichuk C."/>
            <person name="Kunimoto D.Y."/>
        </authorList>
    </citation>
    <scope>NUCLEOTIDE SEQUENCE</scope>
    <source>
        <strain evidence="1">21878</strain>
    </source>
</reference>
<organism evidence="1">
    <name type="scientific">Mycobacterium avium</name>
    <dbReference type="NCBI Taxonomy" id="1764"/>
    <lineage>
        <taxon>Bacteria</taxon>
        <taxon>Bacillati</taxon>
        <taxon>Actinomycetota</taxon>
        <taxon>Actinomycetes</taxon>
        <taxon>Mycobacteriales</taxon>
        <taxon>Mycobacteriaceae</taxon>
        <taxon>Mycobacterium</taxon>
        <taxon>Mycobacterium avium complex (MAC)</taxon>
    </lineage>
</organism>
<name>Q9RQS9_MYCAV</name>
<evidence type="ECO:0000313" key="1">
    <source>
        <dbReference type="EMBL" id="AAF08612.1"/>
    </source>
</evidence>